<evidence type="ECO:0000313" key="1">
    <source>
        <dbReference type="EMBL" id="KAF6019596.1"/>
    </source>
</evidence>
<comment type="caution">
    <text evidence="1">The sequence shown here is derived from an EMBL/GenBank/DDBJ whole genome shotgun (WGS) entry which is preliminary data.</text>
</comment>
<proteinExistence type="predicted"/>
<reference evidence="1" key="1">
    <citation type="submission" date="2020-06" db="EMBL/GenBank/DDBJ databases">
        <title>Draft genome of Bugula neritina, a colonial animal packing powerful symbionts and potential medicines.</title>
        <authorList>
            <person name="Rayko M."/>
        </authorList>
    </citation>
    <scope>NUCLEOTIDE SEQUENCE [LARGE SCALE GENOMIC DNA]</scope>
    <source>
        <strain evidence="1">Kwan_BN1</strain>
    </source>
</reference>
<evidence type="ECO:0000313" key="2">
    <source>
        <dbReference type="Proteomes" id="UP000593567"/>
    </source>
</evidence>
<protein>
    <submittedName>
        <fullName evidence="1">Uncharacterized protein</fullName>
    </submittedName>
</protein>
<organism evidence="1 2">
    <name type="scientific">Bugula neritina</name>
    <name type="common">Brown bryozoan</name>
    <name type="synonym">Sertularia neritina</name>
    <dbReference type="NCBI Taxonomy" id="10212"/>
    <lineage>
        <taxon>Eukaryota</taxon>
        <taxon>Metazoa</taxon>
        <taxon>Spiralia</taxon>
        <taxon>Lophotrochozoa</taxon>
        <taxon>Bryozoa</taxon>
        <taxon>Gymnolaemata</taxon>
        <taxon>Cheilostomatida</taxon>
        <taxon>Flustrina</taxon>
        <taxon>Buguloidea</taxon>
        <taxon>Bugulidae</taxon>
        <taxon>Bugula</taxon>
    </lineage>
</organism>
<dbReference type="AlphaFoldDB" id="A0A7J7J1I5"/>
<gene>
    <name evidence="1" type="ORF">EB796_022069</name>
</gene>
<name>A0A7J7J1I5_BUGNE</name>
<accession>A0A7J7J1I5</accession>
<dbReference type="Proteomes" id="UP000593567">
    <property type="component" value="Unassembled WGS sequence"/>
</dbReference>
<keyword evidence="2" id="KW-1185">Reference proteome</keyword>
<dbReference type="EMBL" id="VXIV02003218">
    <property type="protein sequence ID" value="KAF6019596.1"/>
    <property type="molecule type" value="Genomic_DNA"/>
</dbReference>
<sequence>MIPGSVSWGSNDSTGGIAACWFGALYGFTGVHEIIIRQVHVAGRCEAIIMAVSGREAWMDSTFIMMHITKHVGGAKTNIASCSRRCMSSFE</sequence>